<dbReference type="RefSeq" id="WP_091051446.1">
    <property type="nucleotide sequence ID" value="NZ_FMCV01000038.1"/>
</dbReference>
<dbReference type="EMBL" id="FMCV01000038">
    <property type="protein sequence ID" value="SCF45831.1"/>
    <property type="molecule type" value="Genomic_DNA"/>
</dbReference>
<sequence>MPSKTFVPAFKAHVGDWEYYLCLMSYAQVAREINFAYELGGNKDLATMIQRGVGDRTEAITQYLLTNEHRFLGSLIVAAWGGHPEYIALTMDDNAEQNMLAGVDREFGVLTFDGTHQFFALDGQHRLKAIKDAVKRDPELGSEDIGVIVVPHFNSEEGRRRTRRLFTNINRNAVKTSTQENIALDEDDSFAILTRRFLDDHPFLSQPNVVQVFSKQGSDGEVKLANRNVNVSQSAWTTIGILYDLLKEMGFDLDGSIQKLSKRATDEVLDESYEILVERLNQLFIACGDLRARYEKTGSPRELRAPKDHDGNGHPFMRPVVQLAVARALRHVVSQGLLDWDSAINRLSSLDWRLVATPFATVWQSGEAGRRGRMITGKEHVNLLQELLTAHIAPANKAQIERALKSYKVLRGIRYPISVEELAKGIVTSTASVFIPKPAHAPAPAVSNDVDIDVEDDEEEQEPAANSSTQS</sequence>
<dbReference type="Pfam" id="PF14072">
    <property type="entry name" value="DndB"/>
    <property type="match status" value="1"/>
</dbReference>
<gene>
    <name evidence="2" type="ORF">GA0070215_1382</name>
</gene>
<dbReference type="NCBIfam" id="TIGR03187">
    <property type="entry name" value="DGQHR"/>
    <property type="match status" value="1"/>
</dbReference>
<name>A0A1C5AL89_9ACTN</name>
<accession>A0A1C5AL89</accession>
<reference evidence="3" key="1">
    <citation type="submission" date="2016-06" db="EMBL/GenBank/DDBJ databases">
        <authorList>
            <person name="Varghese N."/>
        </authorList>
    </citation>
    <scope>NUCLEOTIDE SEQUENCE [LARGE SCALE GENOMIC DNA]</scope>
    <source>
        <strain evidence="3">DSM 45555</strain>
    </source>
</reference>
<evidence type="ECO:0000256" key="1">
    <source>
        <dbReference type="SAM" id="MobiDB-lite"/>
    </source>
</evidence>
<dbReference type="AlphaFoldDB" id="A0A1C5AL89"/>
<dbReference type="InterPro" id="IPR017642">
    <property type="entry name" value="DNA_S_mod_DndB"/>
</dbReference>
<keyword evidence="3" id="KW-1185">Reference proteome</keyword>
<dbReference type="CDD" id="cd16414">
    <property type="entry name" value="dndB_like"/>
    <property type="match status" value="1"/>
</dbReference>
<dbReference type="Proteomes" id="UP000198551">
    <property type="component" value="Unassembled WGS sequence"/>
</dbReference>
<evidence type="ECO:0000313" key="3">
    <source>
        <dbReference type="Proteomes" id="UP000198551"/>
    </source>
</evidence>
<protein>
    <submittedName>
        <fullName evidence="2">DNA sulfur modification protein DndB</fullName>
    </submittedName>
</protein>
<dbReference type="InterPro" id="IPR017601">
    <property type="entry name" value="DGQHR-contain_dom"/>
</dbReference>
<feature type="region of interest" description="Disordered" evidence="1">
    <location>
        <begin position="438"/>
        <end position="471"/>
    </location>
</feature>
<organism evidence="2 3">
    <name type="scientific">Micromonospora marina</name>
    <dbReference type="NCBI Taxonomy" id="307120"/>
    <lineage>
        <taxon>Bacteria</taxon>
        <taxon>Bacillati</taxon>
        <taxon>Actinomycetota</taxon>
        <taxon>Actinomycetes</taxon>
        <taxon>Micromonosporales</taxon>
        <taxon>Micromonosporaceae</taxon>
        <taxon>Micromonospora</taxon>
    </lineage>
</organism>
<proteinExistence type="predicted"/>
<evidence type="ECO:0000313" key="2">
    <source>
        <dbReference type="EMBL" id="SCF45831.1"/>
    </source>
</evidence>
<feature type="compositionally biased region" description="Acidic residues" evidence="1">
    <location>
        <begin position="450"/>
        <end position="462"/>
    </location>
</feature>